<dbReference type="InterPro" id="IPR029055">
    <property type="entry name" value="Ntn_hydrolases_N"/>
</dbReference>
<dbReference type="PANTHER" id="PTHR43881">
    <property type="entry name" value="GAMMA-GLUTAMYLTRANSPEPTIDASE (AFU_ORTHOLOGUE AFUA_4G13580)"/>
    <property type="match status" value="1"/>
</dbReference>
<sequence length="570" mass="61373">MRIRVKIGVLLLMSSPAMAQLPGDRPAPNPHSTRSVVIARNGMIATSQPLASAAGLQVMQEGGNAIDAAITAAAVLAVVEPTMNGIGGDLFAIVHDGETRQLRALNASGRSPYAASPDVFASKSLESIPDSGILSISVPGVVDGWVELLKHHGTISLERALTPAINYARNGFPVSEVVAHQWEDSTQKLMRDPVAASTFLYNGRAPRTGEVFSNPTLARSLELIATEGRDAFYGGPLAEAIVETSRQQNGLFAMKDFLDHRSDWVDPISTNYRGYEVYEMPPNTQGITALQMLNLLEDYDLQTLGHNSAEYLHLVVEAKRIAFADRNAFIADPDSVPQAVLSTLLAKNYAALRRKEINLDYRADSYKPANLSDQIATAEGHQDLSGRDLGDTIYMTAADGDGNVISLIQSLFGNFGSGVVAGDTGIVLQNRGSLFSLKKEHPNLLSPHKRPFHTLVPAMVFSNNRPWLSFGVMGGDMQPQGHVQVLLNLIDFGMNIQEAGEAARIRHSPLGILLESAITVEARWGLQQRGHRLRNSIGAFGGFQGILIDPTTGVLMGGSDPRKDGLAIGF</sequence>
<evidence type="ECO:0008006" key="2">
    <source>
        <dbReference type="Google" id="ProtNLM"/>
    </source>
</evidence>
<dbReference type="NCBIfam" id="TIGR00066">
    <property type="entry name" value="g_glut_trans"/>
    <property type="match status" value="1"/>
</dbReference>
<dbReference type="Gene3D" id="1.10.246.130">
    <property type="match status" value="1"/>
</dbReference>
<dbReference type="PRINTS" id="PR01210">
    <property type="entry name" value="GGTRANSPTASE"/>
</dbReference>
<gene>
    <name evidence="1" type="ORF">METZ01_LOCUS9357</name>
</gene>
<dbReference type="GO" id="GO:0036374">
    <property type="term" value="F:glutathione hydrolase activity"/>
    <property type="evidence" value="ECO:0007669"/>
    <property type="project" value="InterPro"/>
</dbReference>
<protein>
    <recommendedName>
        <fullName evidence="2">Gamma-glutamyltransferase</fullName>
    </recommendedName>
</protein>
<evidence type="ECO:0000313" key="1">
    <source>
        <dbReference type="EMBL" id="SUZ56503.1"/>
    </source>
</evidence>
<dbReference type="InterPro" id="IPR043138">
    <property type="entry name" value="GGT_lsub"/>
</dbReference>
<name>A0A381NSQ5_9ZZZZ</name>
<proteinExistence type="predicted"/>
<dbReference type="SUPFAM" id="SSF56235">
    <property type="entry name" value="N-terminal nucleophile aminohydrolases (Ntn hydrolases)"/>
    <property type="match status" value="1"/>
</dbReference>
<dbReference type="PANTHER" id="PTHR43881:SF1">
    <property type="entry name" value="GAMMA-GLUTAMYLTRANSPEPTIDASE (AFU_ORTHOLOGUE AFUA_4G13580)"/>
    <property type="match status" value="1"/>
</dbReference>
<dbReference type="Pfam" id="PF01019">
    <property type="entry name" value="G_glu_transpept"/>
    <property type="match status" value="1"/>
</dbReference>
<dbReference type="InterPro" id="IPR000101">
    <property type="entry name" value="GGT_peptidase"/>
</dbReference>
<dbReference type="GO" id="GO:0006751">
    <property type="term" value="P:glutathione catabolic process"/>
    <property type="evidence" value="ECO:0007669"/>
    <property type="project" value="InterPro"/>
</dbReference>
<organism evidence="1">
    <name type="scientific">marine metagenome</name>
    <dbReference type="NCBI Taxonomy" id="408172"/>
    <lineage>
        <taxon>unclassified sequences</taxon>
        <taxon>metagenomes</taxon>
        <taxon>ecological metagenomes</taxon>
    </lineage>
</organism>
<dbReference type="AlphaFoldDB" id="A0A381NSQ5"/>
<dbReference type="InterPro" id="IPR043137">
    <property type="entry name" value="GGT_ssub_C"/>
</dbReference>
<dbReference type="Gene3D" id="3.60.20.40">
    <property type="match status" value="1"/>
</dbReference>
<dbReference type="InterPro" id="IPR052896">
    <property type="entry name" value="GGT-like_enzyme"/>
</dbReference>
<accession>A0A381NSQ5</accession>
<dbReference type="EMBL" id="UINC01000505">
    <property type="protein sequence ID" value="SUZ56503.1"/>
    <property type="molecule type" value="Genomic_DNA"/>
</dbReference>
<reference evidence="1" key="1">
    <citation type="submission" date="2018-05" db="EMBL/GenBank/DDBJ databases">
        <authorList>
            <person name="Lanie J.A."/>
            <person name="Ng W.-L."/>
            <person name="Kazmierczak K.M."/>
            <person name="Andrzejewski T.M."/>
            <person name="Davidsen T.M."/>
            <person name="Wayne K.J."/>
            <person name="Tettelin H."/>
            <person name="Glass J.I."/>
            <person name="Rusch D."/>
            <person name="Podicherti R."/>
            <person name="Tsui H.-C.T."/>
            <person name="Winkler M.E."/>
        </authorList>
    </citation>
    <scope>NUCLEOTIDE SEQUENCE</scope>
</reference>